<feature type="region of interest" description="Disordered" evidence="1">
    <location>
        <begin position="18"/>
        <end position="37"/>
    </location>
</feature>
<organism evidence="2 3">
    <name type="scientific">Sesamum alatum</name>
    <dbReference type="NCBI Taxonomy" id="300844"/>
    <lineage>
        <taxon>Eukaryota</taxon>
        <taxon>Viridiplantae</taxon>
        <taxon>Streptophyta</taxon>
        <taxon>Embryophyta</taxon>
        <taxon>Tracheophyta</taxon>
        <taxon>Spermatophyta</taxon>
        <taxon>Magnoliopsida</taxon>
        <taxon>eudicotyledons</taxon>
        <taxon>Gunneridae</taxon>
        <taxon>Pentapetalae</taxon>
        <taxon>asterids</taxon>
        <taxon>lamiids</taxon>
        <taxon>Lamiales</taxon>
        <taxon>Pedaliaceae</taxon>
        <taxon>Sesamum</taxon>
    </lineage>
</organism>
<dbReference type="Proteomes" id="UP001293254">
    <property type="component" value="Unassembled WGS sequence"/>
</dbReference>
<sequence length="104" mass="11893">MSTEELVKRDEQRNFALYAEHQGAQRRRRGGEDGHRSDADIREFDARILYGLQDLDFARIREVGGYSRRYDACEKITTDRQKAPAKIRGSWGLSTDLLLTCAGS</sequence>
<accession>A0AAE1Z2Z1</accession>
<protein>
    <submittedName>
        <fullName evidence="2">Uncharacterized protein</fullName>
    </submittedName>
</protein>
<comment type="caution">
    <text evidence="2">The sequence shown here is derived from an EMBL/GenBank/DDBJ whole genome shotgun (WGS) entry which is preliminary data.</text>
</comment>
<gene>
    <name evidence="2" type="ORF">Salat_0417800</name>
</gene>
<reference evidence="2" key="2">
    <citation type="journal article" date="2024" name="Plant">
        <title>Genomic evolution and insights into agronomic trait innovations of Sesamum species.</title>
        <authorList>
            <person name="Miao H."/>
            <person name="Wang L."/>
            <person name="Qu L."/>
            <person name="Liu H."/>
            <person name="Sun Y."/>
            <person name="Le M."/>
            <person name="Wang Q."/>
            <person name="Wei S."/>
            <person name="Zheng Y."/>
            <person name="Lin W."/>
            <person name="Duan Y."/>
            <person name="Cao H."/>
            <person name="Xiong S."/>
            <person name="Wang X."/>
            <person name="Wei L."/>
            <person name="Li C."/>
            <person name="Ma Q."/>
            <person name="Ju M."/>
            <person name="Zhao R."/>
            <person name="Li G."/>
            <person name="Mu C."/>
            <person name="Tian Q."/>
            <person name="Mei H."/>
            <person name="Zhang T."/>
            <person name="Gao T."/>
            <person name="Zhang H."/>
        </authorList>
    </citation>
    <scope>NUCLEOTIDE SEQUENCE</scope>
    <source>
        <strain evidence="2">3651</strain>
    </source>
</reference>
<dbReference type="EMBL" id="JACGWO010000001">
    <property type="protein sequence ID" value="KAK4440829.1"/>
    <property type="molecule type" value="Genomic_DNA"/>
</dbReference>
<name>A0AAE1Z2Z1_9LAMI</name>
<evidence type="ECO:0000313" key="3">
    <source>
        <dbReference type="Proteomes" id="UP001293254"/>
    </source>
</evidence>
<keyword evidence="3" id="KW-1185">Reference proteome</keyword>
<evidence type="ECO:0000313" key="2">
    <source>
        <dbReference type="EMBL" id="KAK4440829.1"/>
    </source>
</evidence>
<reference evidence="2" key="1">
    <citation type="submission" date="2020-06" db="EMBL/GenBank/DDBJ databases">
        <authorList>
            <person name="Li T."/>
            <person name="Hu X."/>
            <person name="Zhang T."/>
            <person name="Song X."/>
            <person name="Zhang H."/>
            <person name="Dai N."/>
            <person name="Sheng W."/>
            <person name="Hou X."/>
            <person name="Wei L."/>
        </authorList>
    </citation>
    <scope>NUCLEOTIDE SEQUENCE</scope>
    <source>
        <strain evidence="2">3651</strain>
        <tissue evidence="2">Leaf</tissue>
    </source>
</reference>
<evidence type="ECO:0000256" key="1">
    <source>
        <dbReference type="SAM" id="MobiDB-lite"/>
    </source>
</evidence>
<proteinExistence type="predicted"/>
<dbReference type="AlphaFoldDB" id="A0AAE1Z2Z1"/>